<dbReference type="Pfam" id="PF12836">
    <property type="entry name" value="HHH_3"/>
    <property type="match status" value="1"/>
</dbReference>
<keyword evidence="2" id="KW-1133">Transmembrane helix</keyword>
<dbReference type="PANTHER" id="PTHR21180">
    <property type="entry name" value="ENDONUCLEASE/EXONUCLEASE/PHOSPHATASE FAMILY DOMAIN-CONTAINING PROTEIN 1"/>
    <property type="match status" value="1"/>
</dbReference>
<reference evidence="4 5" key="1">
    <citation type="submission" date="2022-11" db="EMBL/GenBank/DDBJ databases">
        <title>Nonomuraea corallina sp. nov., a new species of the genus Nonomuraea isolated from sea side sediment in Thai sea.</title>
        <authorList>
            <person name="Ngamcharungchit C."/>
            <person name="Matsumoto A."/>
            <person name="Suriyachadkun C."/>
            <person name="Panbangred W."/>
            <person name="Inahashi Y."/>
            <person name="Intra B."/>
        </authorList>
    </citation>
    <scope>NUCLEOTIDE SEQUENCE [LARGE SCALE GENOMIC DNA]</scope>
    <source>
        <strain evidence="4 5">DSM 43553</strain>
    </source>
</reference>
<feature type="domain" description="Helix-hairpin-helix DNA-binding motif class 1" evidence="3">
    <location>
        <begin position="211"/>
        <end position="230"/>
    </location>
</feature>
<proteinExistence type="predicted"/>
<feature type="region of interest" description="Disordered" evidence="1">
    <location>
        <begin position="1"/>
        <end position="26"/>
    </location>
</feature>
<evidence type="ECO:0000259" key="3">
    <source>
        <dbReference type="SMART" id="SM00278"/>
    </source>
</evidence>
<dbReference type="RefSeq" id="WP_271280507.1">
    <property type="nucleotide sequence ID" value="NZ_BAABFD010000014.1"/>
</dbReference>
<gene>
    <name evidence="4" type="ORF">OUY24_43870</name>
</gene>
<name>A0ABT4TF94_9ACTN</name>
<dbReference type="Gene3D" id="1.10.150.310">
    <property type="entry name" value="Tex RuvX-like domain-like"/>
    <property type="match status" value="1"/>
</dbReference>
<keyword evidence="5" id="KW-1185">Reference proteome</keyword>
<dbReference type="EMBL" id="JAPNUD010000332">
    <property type="protein sequence ID" value="MDA0647606.1"/>
    <property type="molecule type" value="Genomic_DNA"/>
</dbReference>
<dbReference type="SUPFAM" id="SSF47781">
    <property type="entry name" value="RuvA domain 2-like"/>
    <property type="match status" value="1"/>
</dbReference>
<keyword evidence="2" id="KW-0472">Membrane</keyword>
<evidence type="ECO:0000313" key="4">
    <source>
        <dbReference type="EMBL" id="MDA0647606.1"/>
    </source>
</evidence>
<keyword evidence="4" id="KW-0238">DNA-binding</keyword>
<dbReference type="InterPro" id="IPR003583">
    <property type="entry name" value="Hlx-hairpin-Hlx_DNA-bd_motif"/>
</dbReference>
<feature type="domain" description="Helix-hairpin-helix DNA-binding motif class 1" evidence="3">
    <location>
        <begin position="181"/>
        <end position="200"/>
    </location>
</feature>
<comment type="caution">
    <text evidence="4">The sequence shown here is derived from an EMBL/GenBank/DDBJ whole genome shotgun (WGS) entry which is preliminary data.</text>
</comment>
<evidence type="ECO:0000256" key="2">
    <source>
        <dbReference type="SAM" id="Phobius"/>
    </source>
</evidence>
<evidence type="ECO:0000313" key="5">
    <source>
        <dbReference type="Proteomes" id="UP001212498"/>
    </source>
</evidence>
<evidence type="ECO:0000256" key="1">
    <source>
        <dbReference type="SAM" id="MobiDB-lite"/>
    </source>
</evidence>
<organism evidence="4 5">
    <name type="scientific">Nonomuraea ferruginea</name>
    <dbReference type="NCBI Taxonomy" id="46174"/>
    <lineage>
        <taxon>Bacteria</taxon>
        <taxon>Bacillati</taxon>
        <taxon>Actinomycetota</taxon>
        <taxon>Actinomycetes</taxon>
        <taxon>Streptosporangiales</taxon>
        <taxon>Streptosporangiaceae</taxon>
        <taxon>Nonomuraea</taxon>
    </lineage>
</organism>
<dbReference type="Pfam" id="PF10531">
    <property type="entry name" value="SLBB"/>
    <property type="match status" value="1"/>
</dbReference>
<protein>
    <submittedName>
        <fullName evidence="4">ComEA family DNA-binding protein</fullName>
    </submittedName>
</protein>
<feature type="compositionally biased region" description="Basic and acidic residues" evidence="1">
    <location>
        <begin position="7"/>
        <end position="17"/>
    </location>
</feature>
<dbReference type="Gene3D" id="3.10.560.10">
    <property type="entry name" value="Outer membrane lipoprotein wza domain like"/>
    <property type="match status" value="1"/>
</dbReference>
<feature type="transmembrane region" description="Helical" evidence="2">
    <location>
        <begin position="55"/>
        <end position="72"/>
    </location>
</feature>
<dbReference type="InterPro" id="IPR019554">
    <property type="entry name" value="Soluble_ligand-bd"/>
</dbReference>
<accession>A0ABT4TF94</accession>
<dbReference type="Proteomes" id="UP001212498">
    <property type="component" value="Unassembled WGS sequence"/>
</dbReference>
<dbReference type="SMART" id="SM00278">
    <property type="entry name" value="HhH1"/>
    <property type="match status" value="2"/>
</dbReference>
<sequence>MRAQDSTSERTIAESRLRSLTGSEGAPFSAGVPESFQAFRAAAPALDPGRPGLRVLLALGAAAVLVAGFLLWRAQPVPEPLPDPAPLASATPATTPTTKVTVHVAGKVREPGVYPLPTGSRVQDAITAAGGIRRGAPLGTLNLARRLVDGEQIMVGAPAAEPGSAAAPEAAVIDLNAATLDQLEQLPGVGEVLASRIVDFRTSHGGFTSVDQLREVSGIGTRRFEEIKPKVRI</sequence>
<dbReference type="PANTHER" id="PTHR21180:SF32">
    <property type="entry name" value="ENDONUCLEASE_EXONUCLEASE_PHOSPHATASE FAMILY DOMAIN-CONTAINING PROTEIN 1"/>
    <property type="match status" value="1"/>
</dbReference>
<keyword evidence="2" id="KW-0812">Transmembrane</keyword>
<dbReference type="GO" id="GO:0003677">
    <property type="term" value="F:DNA binding"/>
    <property type="evidence" value="ECO:0007669"/>
    <property type="project" value="UniProtKB-KW"/>
</dbReference>
<dbReference type="InterPro" id="IPR051675">
    <property type="entry name" value="Endo/Exo/Phosphatase_dom_1"/>
</dbReference>
<dbReference type="InterPro" id="IPR010994">
    <property type="entry name" value="RuvA_2-like"/>
</dbReference>